<proteinExistence type="predicted"/>
<accession>A0A370G1C0</accession>
<comment type="caution">
    <text evidence="2">The sequence shown here is derived from an EMBL/GenBank/DDBJ whole genome shotgun (WGS) entry which is preliminary data.</text>
</comment>
<keyword evidence="3" id="KW-1185">Reference proteome</keyword>
<name>A0A370G1C0_9COXI</name>
<dbReference type="Pfam" id="PF12937">
    <property type="entry name" value="F-box-like"/>
    <property type="match status" value="1"/>
</dbReference>
<dbReference type="SUPFAM" id="SSF81383">
    <property type="entry name" value="F-box domain"/>
    <property type="match status" value="1"/>
</dbReference>
<sequence length="345" mass="39653">MFSFFNLFNDSEKSKDQNDINYLELMPKEILSEIIRYLTPSELLQLSAMSKYFYRNVNQPDMWAHFFKLSSLDKNSDMQKIKKLALKQVSDLFTLPGNNYSNLLAQKKLSISQLLAMLMPYGVTSESKYNFVKLKGTYINYDIGSQWALNPQYALNHIPTTSLTNFFSHDFNFQIDAIPNFIINFSDCKKLNFKDQSKYNSISGTHYILISVNNISDLVNFYQQVKENNIDTLSPIILVHSPSATNVFDEKFLNEMNKLCLPIAATINGGFNPLKFFWTTFSDRKQNNIWYNNILCKPSEGENELGKCLAIIANIKRSSEVLAVIKNKFTSNESNLTGNQVCRII</sequence>
<dbReference type="Proteomes" id="UP000254720">
    <property type="component" value="Unassembled WGS sequence"/>
</dbReference>
<evidence type="ECO:0000313" key="2">
    <source>
        <dbReference type="EMBL" id="RDI37568.1"/>
    </source>
</evidence>
<evidence type="ECO:0000259" key="1">
    <source>
        <dbReference type="PROSITE" id="PS50181"/>
    </source>
</evidence>
<organism evidence="2 3">
    <name type="scientific">Aquicella lusitana</name>
    <dbReference type="NCBI Taxonomy" id="254246"/>
    <lineage>
        <taxon>Bacteria</taxon>
        <taxon>Pseudomonadati</taxon>
        <taxon>Pseudomonadota</taxon>
        <taxon>Gammaproteobacteria</taxon>
        <taxon>Legionellales</taxon>
        <taxon>Coxiellaceae</taxon>
        <taxon>Aquicella</taxon>
    </lineage>
</organism>
<dbReference type="RefSeq" id="WP_114835429.1">
    <property type="nucleotide sequence ID" value="NZ_LR699117.1"/>
</dbReference>
<feature type="domain" description="F-box" evidence="1">
    <location>
        <begin position="20"/>
        <end position="66"/>
    </location>
</feature>
<dbReference type="Gene3D" id="1.20.1280.50">
    <property type="match status" value="1"/>
</dbReference>
<gene>
    <name evidence="2" type="ORF">C8D86_1388</name>
</gene>
<dbReference type="InterPro" id="IPR001810">
    <property type="entry name" value="F-box_dom"/>
</dbReference>
<dbReference type="EMBL" id="QQAX01000038">
    <property type="protein sequence ID" value="RDI37568.1"/>
    <property type="molecule type" value="Genomic_DNA"/>
</dbReference>
<dbReference type="PROSITE" id="PS50181">
    <property type="entry name" value="FBOX"/>
    <property type="match status" value="1"/>
</dbReference>
<evidence type="ECO:0000313" key="3">
    <source>
        <dbReference type="Proteomes" id="UP000254720"/>
    </source>
</evidence>
<dbReference type="InterPro" id="IPR036047">
    <property type="entry name" value="F-box-like_dom_sf"/>
</dbReference>
<dbReference type="AlphaFoldDB" id="A0A370G1C0"/>
<protein>
    <submittedName>
        <fullName evidence="2">F-box associated protein</fullName>
    </submittedName>
</protein>
<reference evidence="2 3" key="1">
    <citation type="submission" date="2018-07" db="EMBL/GenBank/DDBJ databases">
        <title>Genomic Encyclopedia of Type Strains, Phase IV (KMG-IV): sequencing the most valuable type-strain genomes for metagenomic binning, comparative biology and taxonomic classification.</title>
        <authorList>
            <person name="Goeker M."/>
        </authorList>
    </citation>
    <scope>NUCLEOTIDE SEQUENCE [LARGE SCALE GENOMIC DNA]</scope>
    <source>
        <strain evidence="2 3">DSM 16500</strain>
    </source>
</reference>
<dbReference type="CDD" id="cd09917">
    <property type="entry name" value="F-box_SF"/>
    <property type="match status" value="1"/>
</dbReference>